<reference evidence="7" key="1">
    <citation type="journal article" date="2014" name="Int. J. Syst. Evol. Microbiol.">
        <title>Complete genome sequence of Corynebacterium casei LMG S-19264T (=DSM 44701T), isolated from a smear-ripened cheese.</title>
        <authorList>
            <consortium name="US DOE Joint Genome Institute (JGI-PGF)"/>
            <person name="Walter F."/>
            <person name="Albersmeier A."/>
            <person name="Kalinowski J."/>
            <person name="Ruckert C."/>
        </authorList>
    </citation>
    <scope>NUCLEOTIDE SEQUENCE</scope>
    <source>
        <strain evidence="7">CGMCC 1.12827</strain>
    </source>
</reference>
<dbReference type="PANTHER" id="PTHR30055:SF234">
    <property type="entry name" value="HTH-TYPE TRANSCRIPTIONAL REGULATOR BETI"/>
    <property type="match status" value="1"/>
</dbReference>
<dbReference type="Proteomes" id="UP000621454">
    <property type="component" value="Unassembled WGS sequence"/>
</dbReference>
<dbReference type="RefSeq" id="WP_188587103.1">
    <property type="nucleotide sequence ID" value="NZ_BMGC01000020.1"/>
</dbReference>
<dbReference type="Pfam" id="PF00440">
    <property type="entry name" value="TetR_N"/>
    <property type="match status" value="1"/>
</dbReference>
<evidence type="ECO:0000313" key="7">
    <source>
        <dbReference type="EMBL" id="GGB37819.1"/>
    </source>
</evidence>
<protein>
    <recommendedName>
        <fullName evidence="6">HTH tetR-type domain-containing protein</fullName>
    </recommendedName>
</protein>
<evidence type="ECO:0000256" key="3">
    <source>
        <dbReference type="ARBA" id="ARBA00023163"/>
    </source>
</evidence>
<dbReference type="InterPro" id="IPR009057">
    <property type="entry name" value="Homeodomain-like_sf"/>
</dbReference>
<evidence type="ECO:0000313" key="8">
    <source>
        <dbReference type="Proteomes" id="UP000621454"/>
    </source>
</evidence>
<gene>
    <name evidence="7" type="ORF">GCM10011489_26990</name>
</gene>
<evidence type="ECO:0000256" key="5">
    <source>
        <dbReference type="SAM" id="MobiDB-lite"/>
    </source>
</evidence>
<feature type="domain" description="HTH tetR-type" evidence="6">
    <location>
        <begin position="20"/>
        <end position="79"/>
    </location>
</feature>
<name>A0A916WVQ2_9ACTN</name>
<keyword evidence="3" id="KW-0804">Transcription</keyword>
<dbReference type="AlphaFoldDB" id="A0A916WVQ2"/>
<dbReference type="InterPro" id="IPR001647">
    <property type="entry name" value="HTH_TetR"/>
</dbReference>
<evidence type="ECO:0000256" key="2">
    <source>
        <dbReference type="ARBA" id="ARBA00023125"/>
    </source>
</evidence>
<dbReference type="EMBL" id="BMGC01000020">
    <property type="protein sequence ID" value="GGB37819.1"/>
    <property type="molecule type" value="Genomic_DNA"/>
</dbReference>
<dbReference type="Gene3D" id="1.10.357.10">
    <property type="entry name" value="Tetracycline Repressor, domain 2"/>
    <property type="match status" value="1"/>
</dbReference>
<sequence>MAGVNTSRDYDSSNRRRRARERREDVIAAAIELFTANGYRTTIAQVADAAGVSPESIYKSFAGKAGLIKEALDRALAGDDSDLPVAERPESRAIDDEPDVRGKLALFAATAAERNNRAAPLQLVIREGASHDRAIAELWKTIVAQRLQGMTMLAEHLVETGGLRPGASVPYVRDTLWALIAPELFGLLVADRGWSLEEYRDWLARALIAQLT</sequence>
<organism evidence="7 8">
    <name type="scientific">Gordonia jinhuaensis</name>
    <dbReference type="NCBI Taxonomy" id="1517702"/>
    <lineage>
        <taxon>Bacteria</taxon>
        <taxon>Bacillati</taxon>
        <taxon>Actinomycetota</taxon>
        <taxon>Actinomycetes</taxon>
        <taxon>Mycobacteriales</taxon>
        <taxon>Gordoniaceae</taxon>
        <taxon>Gordonia</taxon>
    </lineage>
</organism>
<dbReference type="Gene3D" id="1.10.10.60">
    <property type="entry name" value="Homeodomain-like"/>
    <property type="match status" value="1"/>
</dbReference>
<dbReference type="SUPFAM" id="SSF48498">
    <property type="entry name" value="Tetracyclin repressor-like, C-terminal domain"/>
    <property type="match status" value="1"/>
</dbReference>
<dbReference type="GO" id="GO:0003700">
    <property type="term" value="F:DNA-binding transcription factor activity"/>
    <property type="evidence" value="ECO:0007669"/>
    <property type="project" value="TreeGrafter"/>
</dbReference>
<feature type="region of interest" description="Disordered" evidence="5">
    <location>
        <begin position="1"/>
        <end position="21"/>
    </location>
</feature>
<keyword evidence="2 4" id="KW-0238">DNA-binding</keyword>
<proteinExistence type="predicted"/>
<dbReference type="PRINTS" id="PR00455">
    <property type="entry name" value="HTHTETR"/>
</dbReference>
<evidence type="ECO:0000256" key="4">
    <source>
        <dbReference type="PROSITE-ProRule" id="PRU00335"/>
    </source>
</evidence>
<comment type="caution">
    <text evidence="7">The sequence shown here is derived from an EMBL/GenBank/DDBJ whole genome shotgun (WGS) entry which is preliminary data.</text>
</comment>
<feature type="DNA-binding region" description="H-T-H motif" evidence="4">
    <location>
        <begin position="42"/>
        <end position="61"/>
    </location>
</feature>
<keyword evidence="8" id="KW-1185">Reference proteome</keyword>
<keyword evidence="1" id="KW-0805">Transcription regulation</keyword>
<reference evidence="7" key="2">
    <citation type="submission" date="2020-09" db="EMBL/GenBank/DDBJ databases">
        <authorList>
            <person name="Sun Q."/>
            <person name="Zhou Y."/>
        </authorList>
    </citation>
    <scope>NUCLEOTIDE SEQUENCE</scope>
    <source>
        <strain evidence="7">CGMCC 1.12827</strain>
    </source>
</reference>
<dbReference type="PROSITE" id="PS50977">
    <property type="entry name" value="HTH_TETR_2"/>
    <property type="match status" value="1"/>
</dbReference>
<dbReference type="InterPro" id="IPR050109">
    <property type="entry name" value="HTH-type_TetR-like_transc_reg"/>
</dbReference>
<evidence type="ECO:0000259" key="6">
    <source>
        <dbReference type="PROSITE" id="PS50977"/>
    </source>
</evidence>
<dbReference type="GO" id="GO:0000976">
    <property type="term" value="F:transcription cis-regulatory region binding"/>
    <property type="evidence" value="ECO:0007669"/>
    <property type="project" value="TreeGrafter"/>
</dbReference>
<dbReference type="InterPro" id="IPR036271">
    <property type="entry name" value="Tet_transcr_reg_TetR-rel_C_sf"/>
</dbReference>
<dbReference type="PANTHER" id="PTHR30055">
    <property type="entry name" value="HTH-TYPE TRANSCRIPTIONAL REGULATOR RUTR"/>
    <property type="match status" value="1"/>
</dbReference>
<accession>A0A916WVQ2</accession>
<evidence type="ECO:0000256" key="1">
    <source>
        <dbReference type="ARBA" id="ARBA00023015"/>
    </source>
</evidence>
<dbReference type="SUPFAM" id="SSF46689">
    <property type="entry name" value="Homeodomain-like"/>
    <property type="match status" value="1"/>
</dbReference>